<dbReference type="OrthoDB" id="5515002at2"/>
<feature type="region of interest" description="Disordered" evidence="1">
    <location>
        <begin position="1"/>
        <end position="21"/>
    </location>
</feature>
<evidence type="ECO:0000256" key="1">
    <source>
        <dbReference type="SAM" id="MobiDB-lite"/>
    </source>
</evidence>
<organism evidence="2 3">
    <name type="scientific">Plesiocystis pacifica SIR-1</name>
    <dbReference type="NCBI Taxonomy" id="391625"/>
    <lineage>
        <taxon>Bacteria</taxon>
        <taxon>Pseudomonadati</taxon>
        <taxon>Myxococcota</taxon>
        <taxon>Polyangia</taxon>
        <taxon>Nannocystales</taxon>
        <taxon>Nannocystaceae</taxon>
        <taxon>Plesiocystis</taxon>
    </lineage>
</organism>
<protein>
    <submittedName>
        <fullName evidence="2">Uncharacterized protein</fullName>
    </submittedName>
</protein>
<gene>
    <name evidence="2" type="ORF">PPSIR1_07208</name>
</gene>
<proteinExistence type="predicted"/>
<sequence length="229" mass="27018">MTETSTASPPQPEASPEAERRPGLAARALDWWLEREGARRFCNLLFSALLMATMVFAATPRDRLPESTHARRTELSKAMRKISLSQTWKMYAPNAARSHNFIEVVAHDSEGNYWVVEEEQAMVDWGTAWFWKRDRRSIWQHTTTRKPKQTNRNRTWYMRGICLREARKGREVRRVEMFRLFRRIRKPSRVRDGAEVLGPVKRLKMQDTSCRVEVIKRMVAEDRSVEARR</sequence>
<dbReference type="AlphaFoldDB" id="A6G5A0"/>
<dbReference type="EMBL" id="ABCS01000024">
    <property type="protein sequence ID" value="EDM79012.1"/>
    <property type="molecule type" value="Genomic_DNA"/>
</dbReference>
<reference evidence="2 3" key="1">
    <citation type="submission" date="2007-06" db="EMBL/GenBank/DDBJ databases">
        <authorList>
            <person name="Shimkets L."/>
            <person name="Ferriera S."/>
            <person name="Johnson J."/>
            <person name="Kravitz S."/>
            <person name="Beeson K."/>
            <person name="Sutton G."/>
            <person name="Rogers Y.-H."/>
            <person name="Friedman R."/>
            <person name="Frazier M."/>
            <person name="Venter J.C."/>
        </authorList>
    </citation>
    <scope>NUCLEOTIDE SEQUENCE [LARGE SCALE GENOMIC DNA]</scope>
    <source>
        <strain evidence="2 3">SIR-1</strain>
    </source>
</reference>
<dbReference type="STRING" id="391625.PPSIR1_07208"/>
<dbReference type="Proteomes" id="UP000005801">
    <property type="component" value="Unassembled WGS sequence"/>
</dbReference>
<comment type="caution">
    <text evidence="2">The sequence shown here is derived from an EMBL/GenBank/DDBJ whole genome shotgun (WGS) entry which is preliminary data.</text>
</comment>
<accession>A6G5A0</accession>
<name>A6G5A0_9BACT</name>
<evidence type="ECO:0000313" key="2">
    <source>
        <dbReference type="EMBL" id="EDM79012.1"/>
    </source>
</evidence>
<evidence type="ECO:0000313" key="3">
    <source>
        <dbReference type="Proteomes" id="UP000005801"/>
    </source>
</evidence>
<dbReference type="RefSeq" id="WP_006971899.1">
    <property type="nucleotide sequence ID" value="NZ_ABCS01000024.1"/>
</dbReference>
<keyword evidence="3" id="KW-1185">Reference proteome</keyword>